<keyword evidence="5" id="KW-0811">Translocation</keyword>
<gene>
    <name evidence="5 7" type="primary">tatC</name>
    <name evidence="7" type="ORF">FKZ59_12340</name>
</gene>
<feature type="transmembrane region" description="Helical" evidence="5">
    <location>
        <begin position="21"/>
        <end position="39"/>
    </location>
</feature>
<feature type="transmembrane region" description="Helical" evidence="5">
    <location>
        <begin position="125"/>
        <end position="145"/>
    </location>
</feature>
<keyword evidence="2 5" id="KW-0812">Transmembrane</keyword>
<keyword evidence="4 5" id="KW-0472">Membrane</keyword>
<evidence type="ECO:0000256" key="3">
    <source>
        <dbReference type="ARBA" id="ARBA00022989"/>
    </source>
</evidence>
<dbReference type="GO" id="GO:0033281">
    <property type="term" value="C:TAT protein transport complex"/>
    <property type="evidence" value="ECO:0007669"/>
    <property type="project" value="UniProtKB-UniRule"/>
</dbReference>
<dbReference type="InterPro" id="IPR002033">
    <property type="entry name" value="TatC"/>
</dbReference>
<dbReference type="NCBIfam" id="TIGR00945">
    <property type="entry name" value="tatC"/>
    <property type="match status" value="1"/>
</dbReference>
<dbReference type="PANTHER" id="PTHR30371:SF0">
    <property type="entry name" value="SEC-INDEPENDENT PROTEIN TRANSLOCASE PROTEIN TATC, CHLOROPLASTIC-RELATED"/>
    <property type="match status" value="1"/>
</dbReference>
<keyword evidence="3 5" id="KW-1133">Transmembrane helix</keyword>
<feature type="transmembrane region" description="Helical" evidence="5">
    <location>
        <begin position="177"/>
        <end position="199"/>
    </location>
</feature>
<dbReference type="GO" id="GO:0043953">
    <property type="term" value="P:protein transport by the Tat complex"/>
    <property type="evidence" value="ECO:0007669"/>
    <property type="project" value="UniProtKB-UniRule"/>
</dbReference>
<feature type="coiled-coil region" evidence="6">
    <location>
        <begin position="264"/>
        <end position="293"/>
    </location>
</feature>
<protein>
    <recommendedName>
        <fullName evidence="5">Sec-independent protein translocase protein TatC</fullName>
    </recommendedName>
</protein>
<feature type="transmembrane region" description="Helical" evidence="5">
    <location>
        <begin position="83"/>
        <end position="104"/>
    </location>
</feature>
<evidence type="ECO:0000313" key="7">
    <source>
        <dbReference type="EMBL" id="TQE89419.1"/>
    </source>
</evidence>
<evidence type="ECO:0000256" key="2">
    <source>
        <dbReference type="ARBA" id="ARBA00022692"/>
    </source>
</evidence>
<dbReference type="GO" id="GO:0065002">
    <property type="term" value="P:intracellular protein transmembrane transport"/>
    <property type="evidence" value="ECO:0007669"/>
    <property type="project" value="TreeGrafter"/>
</dbReference>
<dbReference type="HAMAP" id="MF_00902">
    <property type="entry name" value="TatC"/>
    <property type="match status" value="1"/>
</dbReference>
<dbReference type="RefSeq" id="WP_141603064.1">
    <property type="nucleotide sequence ID" value="NZ_JARMSB010000039.1"/>
</dbReference>
<feature type="transmembrane region" description="Helical" evidence="5">
    <location>
        <begin position="211"/>
        <end position="226"/>
    </location>
</feature>
<dbReference type="InterPro" id="IPR019820">
    <property type="entry name" value="Sec-indep_translocase_CS"/>
</dbReference>
<dbReference type="PROSITE" id="PS01218">
    <property type="entry name" value="TATC"/>
    <property type="match status" value="1"/>
</dbReference>
<evidence type="ECO:0000256" key="4">
    <source>
        <dbReference type="ARBA" id="ARBA00023136"/>
    </source>
</evidence>
<comment type="similarity">
    <text evidence="5">Belongs to the TatC family.</text>
</comment>
<comment type="function">
    <text evidence="5">Part of the twin-arginine translocation (Tat) system that transports large folded proteins containing a characteristic twin-arginine motif in their signal peptide across membranes.</text>
</comment>
<dbReference type="GO" id="GO:0009977">
    <property type="term" value="F:proton motive force dependent protein transmembrane transporter activity"/>
    <property type="evidence" value="ECO:0007669"/>
    <property type="project" value="TreeGrafter"/>
</dbReference>
<comment type="caution">
    <text evidence="5">Lacks conserved residue(s) required for the propagation of feature annotation.</text>
</comment>
<reference evidence="7 8" key="1">
    <citation type="submission" date="2019-06" db="EMBL/GenBank/DDBJ databases">
        <title>Genome sequence of Ureibacillus terrenus.</title>
        <authorList>
            <person name="Maclea K.S."/>
            <person name="Simoes M."/>
        </authorList>
    </citation>
    <scope>NUCLEOTIDE SEQUENCE [LARGE SCALE GENOMIC DNA]</scope>
    <source>
        <strain evidence="7 8">ATCC BAA-384</strain>
    </source>
</reference>
<sequence length="294" mass="34057">MQKDPKELPVIEHIEELRKRLIVCAVFFAIALFAGFYFAEPIIKYIQYDAEPFIKYFQPDHGQMNSEESQGLTLNAFKVTDPLTVYLEVAFFVALILTSPVILYQLWAFIAPGLYEAERKATLKYIPYAFILFLAGVLFGYFILFPNVMNFMMGLSERLGIQQTIGINEYFGFLFKLVIPFGLLFQLPVITLFLSRLGILNPVWMVKFRKYSYFALFVIAVLISPPDLVSYILMSIPLFVLYEISIAIAKIGYKKYEKAEEQRMKEEREAAVNHQVEAALAEQRRQMEQINQQN</sequence>
<organism evidence="7 8">
    <name type="scientific">Ureibacillus terrenus</name>
    <dbReference type="NCBI Taxonomy" id="118246"/>
    <lineage>
        <taxon>Bacteria</taxon>
        <taxon>Bacillati</taxon>
        <taxon>Bacillota</taxon>
        <taxon>Bacilli</taxon>
        <taxon>Bacillales</taxon>
        <taxon>Caryophanaceae</taxon>
        <taxon>Ureibacillus</taxon>
    </lineage>
</organism>
<comment type="subcellular location">
    <subcellularLocation>
        <location evidence="5">Cell membrane</location>
        <topology evidence="5">Multi-pass membrane protein</topology>
    </subcellularLocation>
    <subcellularLocation>
        <location evidence="1">Membrane</location>
        <topology evidence="1">Multi-pass membrane protein</topology>
    </subcellularLocation>
</comment>
<keyword evidence="5" id="KW-1003">Cell membrane</keyword>
<name>A0A540UY39_9BACL</name>
<comment type="caution">
    <text evidence="7">The sequence shown here is derived from an EMBL/GenBank/DDBJ whole genome shotgun (WGS) entry which is preliminary data.</text>
</comment>
<evidence type="ECO:0000256" key="1">
    <source>
        <dbReference type="ARBA" id="ARBA00004141"/>
    </source>
</evidence>
<keyword evidence="6" id="KW-0175">Coiled coil</keyword>
<dbReference type="Proteomes" id="UP000315753">
    <property type="component" value="Unassembled WGS sequence"/>
</dbReference>
<dbReference type="OrthoDB" id="9777044at2"/>
<proteinExistence type="inferred from homology"/>
<evidence type="ECO:0000256" key="6">
    <source>
        <dbReference type="SAM" id="Coils"/>
    </source>
</evidence>
<accession>A0A540UY39</accession>
<dbReference type="PRINTS" id="PR01840">
    <property type="entry name" value="TATCFAMILY"/>
</dbReference>
<dbReference type="Pfam" id="PF00902">
    <property type="entry name" value="TatC"/>
    <property type="match status" value="1"/>
</dbReference>
<dbReference type="PANTHER" id="PTHR30371">
    <property type="entry name" value="SEC-INDEPENDENT PROTEIN TRANSLOCASE PROTEIN TATC"/>
    <property type="match status" value="1"/>
</dbReference>
<keyword evidence="5" id="KW-0813">Transport</keyword>
<dbReference type="AlphaFoldDB" id="A0A540UY39"/>
<keyword evidence="5" id="KW-0653">Protein transport</keyword>
<dbReference type="EMBL" id="VIGD01000019">
    <property type="protein sequence ID" value="TQE89419.1"/>
    <property type="molecule type" value="Genomic_DNA"/>
</dbReference>
<comment type="subunit">
    <text evidence="5">Forms a complex with TatA.</text>
</comment>
<evidence type="ECO:0000256" key="5">
    <source>
        <dbReference type="HAMAP-Rule" id="MF_00902"/>
    </source>
</evidence>
<evidence type="ECO:0000313" key="8">
    <source>
        <dbReference type="Proteomes" id="UP000315753"/>
    </source>
</evidence>
<keyword evidence="8" id="KW-1185">Reference proteome</keyword>